<dbReference type="Pfam" id="PF01632">
    <property type="entry name" value="Ribosomal_L35p"/>
    <property type="match status" value="1"/>
</dbReference>
<dbReference type="FunFam" id="4.10.410.60:FF:000001">
    <property type="entry name" value="50S ribosomal protein L35"/>
    <property type="match status" value="1"/>
</dbReference>
<evidence type="ECO:0000256" key="3">
    <source>
        <dbReference type="ARBA" id="ARBA00023274"/>
    </source>
</evidence>
<dbReference type="Gene3D" id="4.10.410.60">
    <property type="match status" value="1"/>
</dbReference>
<dbReference type="PANTHER" id="PTHR33343:SF1">
    <property type="entry name" value="LARGE RIBOSOMAL SUBUNIT PROTEIN BL35M"/>
    <property type="match status" value="1"/>
</dbReference>
<dbReference type="PROSITE" id="PS00936">
    <property type="entry name" value="RIBOSOMAL_L35"/>
    <property type="match status" value="1"/>
</dbReference>
<geneLocation type="chloroplast" evidence="6"/>
<dbReference type="InterPro" id="IPR021137">
    <property type="entry name" value="Ribosomal_bL35-like"/>
</dbReference>
<sequence length="65" mass="7754">MYKLKTIRSIKKRFKRTAKGKFLKHKASRNHLLLKKNSKRKRNLRIVNVVSNSDYLNVKNGLPYL</sequence>
<dbReference type="AlphaFoldDB" id="A0A1Z1MQ26"/>
<organism evidence="6">
    <name type="scientific">Cliftonaea pectinata</name>
    <dbReference type="NCBI Taxonomy" id="2007206"/>
    <lineage>
        <taxon>Eukaryota</taxon>
        <taxon>Rhodophyta</taxon>
        <taxon>Florideophyceae</taxon>
        <taxon>Rhodymeniophycidae</taxon>
        <taxon>Ceramiales</taxon>
        <taxon>Rhodomelaceae</taxon>
        <taxon>Polyzonieae</taxon>
        <taxon>Cliftonaea</taxon>
    </lineage>
</organism>
<dbReference type="RefSeq" id="YP_009398919.1">
    <property type="nucleotide sequence ID" value="NC_035294.1"/>
</dbReference>
<keyword evidence="2 5" id="KW-0689">Ribosomal protein</keyword>
<dbReference type="GO" id="GO:0009507">
    <property type="term" value="C:chloroplast"/>
    <property type="evidence" value="ECO:0007669"/>
    <property type="project" value="UniProtKB-SubCell"/>
</dbReference>
<dbReference type="InterPro" id="IPR001706">
    <property type="entry name" value="Ribosomal_bL35"/>
</dbReference>
<dbReference type="GeneID" id="33361523"/>
<dbReference type="NCBIfam" id="TIGR00001">
    <property type="entry name" value="rpmI_bact"/>
    <property type="match status" value="1"/>
</dbReference>
<evidence type="ECO:0000256" key="2">
    <source>
        <dbReference type="ARBA" id="ARBA00022980"/>
    </source>
</evidence>
<keyword evidence="3 5" id="KW-0687">Ribonucleoprotein</keyword>
<dbReference type="InterPro" id="IPR037229">
    <property type="entry name" value="Ribosomal_bL35_sf"/>
</dbReference>
<keyword evidence="6" id="KW-0934">Plastid</keyword>
<dbReference type="GO" id="GO:0006412">
    <property type="term" value="P:translation"/>
    <property type="evidence" value="ECO:0007669"/>
    <property type="project" value="UniProtKB-UniRule"/>
</dbReference>
<evidence type="ECO:0000256" key="4">
    <source>
        <dbReference type="ARBA" id="ARBA00072523"/>
    </source>
</evidence>
<gene>
    <name evidence="5 6" type="primary">rpl35</name>
</gene>
<comment type="similarity">
    <text evidence="1 5">Belongs to the bacterial ribosomal protein bL35 family.</text>
</comment>
<dbReference type="PANTHER" id="PTHR33343">
    <property type="entry name" value="54S RIBOSOMAL PROTEIN BL35M"/>
    <property type="match status" value="1"/>
</dbReference>
<dbReference type="PRINTS" id="PR00064">
    <property type="entry name" value="RIBOSOMALL35"/>
</dbReference>
<reference evidence="6" key="1">
    <citation type="journal article" date="2017" name="J. Phycol.">
        <title>Analysis of chloroplast genomes and a supermatrix inform reclassification of the Rhodomelaceae (Rhodophyta).</title>
        <authorList>
            <person name="Diaz-Tapia P."/>
            <person name="Maggs C.A."/>
            <person name="West J.A."/>
            <person name="Verbruggen H."/>
        </authorList>
    </citation>
    <scope>NUCLEOTIDE SEQUENCE</scope>
    <source>
        <strain evidence="6">PD1561</strain>
    </source>
</reference>
<keyword evidence="6" id="KW-0150">Chloroplast</keyword>
<accession>A0A1Z1MQ26</accession>
<dbReference type="EMBL" id="MF101450">
    <property type="protein sequence ID" value="ARW68158.1"/>
    <property type="molecule type" value="Genomic_DNA"/>
</dbReference>
<dbReference type="InterPro" id="IPR018265">
    <property type="entry name" value="Ribosomal_bL35_CS"/>
</dbReference>
<comment type="subcellular location">
    <subcellularLocation>
        <location evidence="5">Plastid</location>
        <location evidence="5">Chloroplast</location>
    </subcellularLocation>
</comment>
<evidence type="ECO:0000256" key="1">
    <source>
        <dbReference type="ARBA" id="ARBA00006598"/>
    </source>
</evidence>
<name>A0A1Z1MQ26_9FLOR</name>
<evidence type="ECO:0000256" key="5">
    <source>
        <dbReference type="HAMAP-Rule" id="MF_00514"/>
    </source>
</evidence>
<evidence type="ECO:0000313" key="6">
    <source>
        <dbReference type="EMBL" id="ARW68158.1"/>
    </source>
</evidence>
<proteinExistence type="inferred from homology"/>
<dbReference type="GO" id="GO:0015934">
    <property type="term" value="C:large ribosomal subunit"/>
    <property type="evidence" value="ECO:0007669"/>
    <property type="project" value="TreeGrafter"/>
</dbReference>
<protein>
    <recommendedName>
        <fullName evidence="4 5">Large ribosomal subunit protein bL35c</fullName>
    </recommendedName>
</protein>
<dbReference type="GO" id="GO:0003735">
    <property type="term" value="F:structural constituent of ribosome"/>
    <property type="evidence" value="ECO:0007669"/>
    <property type="project" value="InterPro"/>
</dbReference>
<dbReference type="SUPFAM" id="SSF143034">
    <property type="entry name" value="L35p-like"/>
    <property type="match status" value="1"/>
</dbReference>
<dbReference type="HAMAP" id="MF_00514">
    <property type="entry name" value="Ribosomal_bL35"/>
    <property type="match status" value="1"/>
</dbReference>